<feature type="compositionally biased region" description="Polar residues" evidence="1">
    <location>
        <begin position="1"/>
        <end position="11"/>
    </location>
</feature>
<accession>A0A2W6PI26</accession>
<evidence type="ECO:0000256" key="1">
    <source>
        <dbReference type="SAM" id="MobiDB-lite"/>
    </source>
</evidence>
<gene>
    <name evidence="2" type="ORF">DNQ45_01170</name>
</gene>
<dbReference type="Proteomes" id="UP000249482">
    <property type="component" value="Unassembled WGS sequence"/>
</dbReference>
<comment type="caution">
    <text evidence="2">The sequence shown here is derived from an EMBL/GenBank/DDBJ whole genome shotgun (WGS) entry which is preliminary data.</text>
</comment>
<organism evidence="2 3">
    <name type="scientific">Escherichia coli</name>
    <dbReference type="NCBI Taxonomy" id="562"/>
    <lineage>
        <taxon>Bacteria</taxon>
        <taxon>Pseudomonadati</taxon>
        <taxon>Pseudomonadota</taxon>
        <taxon>Gammaproteobacteria</taxon>
        <taxon>Enterobacterales</taxon>
        <taxon>Enterobacteriaceae</taxon>
        <taxon>Escherichia</taxon>
    </lineage>
</organism>
<feature type="region of interest" description="Disordered" evidence="1">
    <location>
        <begin position="1"/>
        <end position="25"/>
    </location>
</feature>
<proteinExistence type="predicted"/>
<name>A0A2W6PI26_ECOLX</name>
<protein>
    <submittedName>
        <fullName evidence="2">Uncharacterized protein</fullName>
    </submittedName>
</protein>
<evidence type="ECO:0000313" key="2">
    <source>
        <dbReference type="EMBL" id="PZT68018.1"/>
    </source>
</evidence>
<sequence length="65" mass="7561">MPTRASASNGHATVPLPYPEKRDNRHQFKITTTTQTQQPRNAHEYVIHTVVLPIREALWLGRKNW</sequence>
<reference evidence="2 3" key="1">
    <citation type="submission" date="2018-06" db="EMBL/GenBank/DDBJ databases">
        <title>Draft genome sequence of mcr-1-harboring Escherichia coli isolated from wound infection of a hospitalized patient, in Bolivia.</title>
        <authorList>
            <person name="Munoz M.E."/>
            <person name="Moura Q."/>
            <person name="Ventura P.R.M."/>
            <person name="Bustos L.R."/>
            <person name="Ovando B.G."/>
            <person name="Terrazas D.I.V."/>
            <person name="Yarhui N.B."/>
            <person name="Cerdeira L."/>
            <person name="Lincopan N."/>
        </authorList>
    </citation>
    <scope>NUCLEOTIDE SEQUENCE [LARGE SCALE GENOMIC DNA]</scope>
    <source>
        <strain evidence="2 3">EcMLT</strain>
    </source>
</reference>
<evidence type="ECO:0000313" key="3">
    <source>
        <dbReference type="Proteomes" id="UP000249482"/>
    </source>
</evidence>
<dbReference type="AlphaFoldDB" id="A0A2W6PI26"/>
<dbReference type="EMBL" id="QKWZ01000021">
    <property type="protein sequence ID" value="PZT68018.1"/>
    <property type="molecule type" value="Genomic_DNA"/>
</dbReference>